<keyword evidence="2" id="KW-1185">Reference proteome</keyword>
<dbReference type="RefSeq" id="WP_380904728.1">
    <property type="nucleotide sequence ID" value="NZ_JBHUFU010000026.1"/>
</dbReference>
<dbReference type="Proteomes" id="UP001597365">
    <property type="component" value="Unassembled WGS sequence"/>
</dbReference>
<evidence type="ECO:0000313" key="2">
    <source>
        <dbReference type="Proteomes" id="UP001597365"/>
    </source>
</evidence>
<reference evidence="2" key="1">
    <citation type="journal article" date="2019" name="Int. J. Syst. Evol. Microbiol.">
        <title>The Global Catalogue of Microorganisms (GCM) 10K type strain sequencing project: providing services to taxonomists for standard genome sequencing and annotation.</title>
        <authorList>
            <consortium name="The Broad Institute Genomics Platform"/>
            <consortium name="The Broad Institute Genome Sequencing Center for Infectious Disease"/>
            <person name="Wu L."/>
            <person name="Ma J."/>
        </authorList>
    </citation>
    <scope>NUCLEOTIDE SEQUENCE [LARGE SCALE GENOMIC DNA]</scope>
    <source>
        <strain evidence="2">CGMCC 4.7455</strain>
    </source>
</reference>
<gene>
    <name evidence="1" type="ORF">ACFSJS_26375</name>
</gene>
<comment type="caution">
    <text evidence="1">The sequence shown here is derived from an EMBL/GenBank/DDBJ whole genome shotgun (WGS) entry which is preliminary data.</text>
</comment>
<name>A0ABW4PSK9_9ACTN</name>
<sequence length="195" mass="20829">MLSALINGRRKRPSERVLKDLHRQAVQHAERQGLPTPIPLDELEKLRKAVMEYSARPARLCASCPAAGPGPAIRHVQSTVTSAVLPVPLTEGDRQHSGTDAPVWSGLDGLAAHIGEGRAQDAVVILRYAGGAAAPQETAAALASCQSHGLEEAARDLLKYAAERVDRDVMSITKSLLDWQRPTLAVDLLGLALSN</sequence>
<evidence type="ECO:0000313" key="1">
    <source>
        <dbReference type="EMBL" id="MFD1833145.1"/>
    </source>
</evidence>
<dbReference type="EMBL" id="JBHUFU010000026">
    <property type="protein sequence ID" value="MFD1833145.1"/>
    <property type="molecule type" value="Genomic_DNA"/>
</dbReference>
<accession>A0ABW4PSK9</accession>
<evidence type="ECO:0008006" key="3">
    <source>
        <dbReference type="Google" id="ProtNLM"/>
    </source>
</evidence>
<protein>
    <recommendedName>
        <fullName evidence="3">ANTAR domain-containing protein</fullName>
    </recommendedName>
</protein>
<proteinExistence type="predicted"/>
<organism evidence="1 2">
    <name type="scientific">Streptomyces desertarenae</name>
    <dbReference type="NCBI Taxonomy" id="2666184"/>
    <lineage>
        <taxon>Bacteria</taxon>
        <taxon>Bacillati</taxon>
        <taxon>Actinomycetota</taxon>
        <taxon>Actinomycetes</taxon>
        <taxon>Kitasatosporales</taxon>
        <taxon>Streptomycetaceae</taxon>
        <taxon>Streptomyces</taxon>
    </lineage>
</organism>